<dbReference type="Gene3D" id="3.10.350.10">
    <property type="entry name" value="LysM domain"/>
    <property type="match status" value="1"/>
</dbReference>
<gene>
    <name evidence="3" type="ordered locus">Rcas_1069</name>
</gene>
<dbReference type="eggNOG" id="COG1388">
    <property type="taxonomic scope" value="Bacteria"/>
</dbReference>
<dbReference type="KEGG" id="rca:Rcas_1069"/>
<dbReference type="GO" id="GO:0008932">
    <property type="term" value="F:lytic endotransglycosylase activity"/>
    <property type="evidence" value="ECO:0007669"/>
    <property type="project" value="TreeGrafter"/>
</dbReference>
<organism evidence="3 4">
    <name type="scientific">Roseiflexus castenholzii (strain DSM 13941 / HLO8)</name>
    <dbReference type="NCBI Taxonomy" id="383372"/>
    <lineage>
        <taxon>Bacteria</taxon>
        <taxon>Bacillati</taxon>
        <taxon>Chloroflexota</taxon>
        <taxon>Chloroflexia</taxon>
        <taxon>Chloroflexales</taxon>
        <taxon>Roseiflexineae</taxon>
        <taxon>Roseiflexaceae</taxon>
        <taxon>Roseiflexus</taxon>
    </lineage>
</organism>
<dbReference type="PANTHER" id="PTHR33734">
    <property type="entry name" value="LYSM DOMAIN-CONTAINING GPI-ANCHORED PROTEIN 2"/>
    <property type="match status" value="1"/>
</dbReference>
<dbReference type="SMART" id="SM00257">
    <property type="entry name" value="LysM"/>
    <property type="match status" value="1"/>
</dbReference>
<dbReference type="CDD" id="cd00118">
    <property type="entry name" value="LysM"/>
    <property type="match status" value="1"/>
</dbReference>
<dbReference type="EMBL" id="CP000804">
    <property type="protein sequence ID" value="ABU57170.1"/>
    <property type="molecule type" value="Genomic_DNA"/>
</dbReference>
<dbReference type="HOGENOM" id="CLU_140356_0_0_0"/>
<dbReference type="PROSITE" id="PS51782">
    <property type="entry name" value="LYSM"/>
    <property type="match status" value="1"/>
</dbReference>
<protein>
    <submittedName>
        <fullName evidence="3">Peptidoglycan-binding LysM</fullName>
    </submittedName>
</protein>
<evidence type="ECO:0000259" key="2">
    <source>
        <dbReference type="PROSITE" id="PS51782"/>
    </source>
</evidence>
<evidence type="ECO:0000313" key="4">
    <source>
        <dbReference type="Proteomes" id="UP000000263"/>
    </source>
</evidence>
<dbReference type="Pfam" id="PF01476">
    <property type="entry name" value="LysM"/>
    <property type="match status" value="1"/>
</dbReference>
<dbReference type="Proteomes" id="UP000000263">
    <property type="component" value="Chromosome"/>
</dbReference>
<feature type="compositionally biased region" description="Low complexity" evidence="1">
    <location>
        <begin position="153"/>
        <end position="168"/>
    </location>
</feature>
<dbReference type="SUPFAM" id="SSF54106">
    <property type="entry name" value="LysM domain"/>
    <property type="match status" value="1"/>
</dbReference>
<dbReference type="InterPro" id="IPR036779">
    <property type="entry name" value="LysM_dom_sf"/>
</dbReference>
<dbReference type="PANTHER" id="PTHR33734:SF22">
    <property type="entry name" value="MEMBRANE-BOUND LYTIC MUREIN TRANSGLYCOSYLASE D"/>
    <property type="match status" value="1"/>
</dbReference>
<dbReference type="AlphaFoldDB" id="A7NI70"/>
<accession>A7NI70</accession>
<evidence type="ECO:0000256" key="1">
    <source>
        <dbReference type="SAM" id="MobiDB-lite"/>
    </source>
</evidence>
<feature type="domain" description="LysM" evidence="2">
    <location>
        <begin position="89"/>
        <end position="133"/>
    </location>
</feature>
<keyword evidence="4" id="KW-1185">Reference proteome</keyword>
<feature type="region of interest" description="Disordered" evidence="1">
    <location>
        <begin position="147"/>
        <end position="168"/>
    </location>
</feature>
<proteinExistence type="predicted"/>
<reference evidence="3 4" key="1">
    <citation type="submission" date="2007-08" db="EMBL/GenBank/DDBJ databases">
        <title>Complete sequence of Roseiflexus castenholzii DSM 13941.</title>
        <authorList>
            <consortium name="US DOE Joint Genome Institute"/>
            <person name="Copeland A."/>
            <person name="Lucas S."/>
            <person name="Lapidus A."/>
            <person name="Barry K."/>
            <person name="Glavina del Rio T."/>
            <person name="Dalin E."/>
            <person name="Tice H."/>
            <person name="Pitluck S."/>
            <person name="Thompson L.S."/>
            <person name="Brettin T."/>
            <person name="Bruce D."/>
            <person name="Detter J.C."/>
            <person name="Han C."/>
            <person name="Tapia R."/>
            <person name="Schmutz J."/>
            <person name="Larimer F."/>
            <person name="Land M."/>
            <person name="Hauser L."/>
            <person name="Kyrpides N."/>
            <person name="Mikhailova N."/>
            <person name="Bryant D.A."/>
            <person name="Hanada S."/>
            <person name="Tsukatani Y."/>
            <person name="Richardson P."/>
        </authorList>
    </citation>
    <scope>NUCLEOTIDE SEQUENCE [LARGE SCALE GENOMIC DNA]</scope>
    <source>
        <strain evidence="4">DSM 13941 / HLO8</strain>
    </source>
</reference>
<name>A7NI70_ROSCS</name>
<sequence>MPVKTARSMSASCSAIINTQAMPCLYRSLLLISLATGMTACTLPASPQPVTPRPTAPVILEITPAPTLDADATATAYASLLAPSPTPSGLYIVQPGDTLSELAIMFGTTVADIMAANGLTDPDSLQVGQPLIIPSLIDTSPSLRATPTGVSGLAEATPAPAAPTLATP</sequence>
<evidence type="ECO:0000313" key="3">
    <source>
        <dbReference type="EMBL" id="ABU57170.1"/>
    </source>
</evidence>
<dbReference type="STRING" id="383372.Rcas_1069"/>
<dbReference type="InterPro" id="IPR018392">
    <property type="entry name" value="LysM"/>
</dbReference>